<dbReference type="InterPro" id="IPR058489">
    <property type="entry name" value="DUF8176"/>
</dbReference>
<feature type="compositionally biased region" description="Low complexity" evidence="1">
    <location>
        <begin position="173"/>
        <end position="184"/>
    </location>
</feature>
<dbReference type="Proteomes" id="UP001143347">
    <property type="component" value="Unassembled WGS sequence"/>
</dbReference>
<feature type="domain" description="DUF8176" evidence="3">
    <location>
        <begin position="166"/>
        <end position="285"/>
    </location>
</feature>
<dbReference type="RefSeq" id="WP_266061898.1">
    <property type="nucleotide sequence ID" value="NZ_JAPKFM010000011.1"/>
</dbReference>
<keyword evidence="2" id="KW-0472">Membrane</keyword>
<reference evidence="4" key="1">
    <citation type="submission" date="2022-10" db="EMBL/GenBank/DDBJ databases">
        <title>WGS of marine actinomycetes from Thailand.</title>
        <authorList>
            <person name="Thawai C."/>
        </authorList>
    </citation>
    <scope>NUCLEOTIDE SEQUENCE</scope>
    <source>
        <strain evidence="4">SW21</strain>
    </source>
</reference>
<organism evidence="4 5">
    <name type="scientific">Gordonia aquimaris</name>
    <dbReference type="NCBI Taxonomy" id="2984863"/>
    <lineage>
        <taxon>Bacteria</taxon>
        <taxon>Bacillati</taxon>
        <taxon>Actinomycetota</taxon>
        <taxon>Actinomycetes</taxon>
        <taxon>Mycobacteriales</taxon>
        <taxon>Gordoniaceae</taxon>
        <taxon>Gordonia</taxon>
    </lineage>
</organism>
<feature type="transmembrane region" description="Helical" evidence="2">
    <location>
        <begin position="114"/>
        <end position="137"/>
    </location>
</feature>
<comment type="caution">
    <text evidence="4">The sequence shown here is derived from an EMBL/GenBank/DDBJ whole genome shotgun (WGS) entry which is preliminary data.</text>
</comment>
<gene>
    <name evidence="4" type="ORF">OSB52_12230</name>
</gene>
<evidence type="ECO:0000256" key="2">
    <source>
        <dbReference type="SAM" id="Phobius"/>
    </source>
</evidence>
<feature type="compositionally biased region" description="Low complexity" evidence="1">
    <location>
        <begin position="139"/>
        <end position="158"/>
    </location>
</feature>
<protein>
    <recommendedName>
        <fullName evidence="3">DUF8176 domain-containing protein</fullName>
    </recommendedName>
</protein>
<evidence type="ECO:0000313" key="4">
    <source>
        <dbReference type="EMBL" id="MCX2964858.1"/>
    </source>
</evidence>
<feature type="region of interest" description="Disordered" evidence="1">
    <location>
        <begin position="139"/>
        <end position="184"/>
    </location>
</feature>
<feature type="region of interest" description="Disordered" evidence="1">
    <location>
        <begin position="39"/>
        <end position="59"/>
    </location>
</feature>
<name>A0A9X3I4M1_9ACTN</name>
<dbReference type="EMBL" id="JAPKFM010000011">
    <property type="protein sequence ID" value="MCX2964858.1"/>
    <property type="molecule type" value="Genomic_DNA"/>
</dbReference>
<accession>A0A9X3I4M1</accession>
<keyword evidence="2" id="KW-1133">Transmembrane helix</keyword>
<keyword evidence="2" id="KW-0812">Transmembrane</keyword>
<proteinExistence type="predicted"/>
<evidence type="ECO:0000256" key="1">
    <source>
        <dbReference type="SAM" id="MobiDB-lite"/>
    </source>
</evidence>
<dbReference type="Pfam" id="PF26527">
    <property type="entry name" value="DUF8176"/>
    <property type="match status" value="1"/>
</dbReference>
<evidence type="ECO:0000313" key="5">
    <source>
        <dbReference type="Proteomes" id="UP001143347"/>
    </source>
</evidence>
<evidence type="ECO:0000259" key="3">
    <source>
        <dbReference type="Pfam" id="PF26527"/>
    </source>
</evidence>
<dbReference type="AlphaFoldDB" id="A0A9X3I4M1"/>
<keyword evidence="5" id="KW-1185">Reference proteome</keyword>
<sequence length="288" mass="29813">MTGDRSDWFDDVPAWPAGGGAPARELARHLAEARLVGAGAPIPQHTSPEPDSYRPAAATYGFDAPADTAADFSEPEFIPTASDDDDPFEQMRVRSTRAKTKDGQPGFVRTHRTALIGAAATVVGLVVVAAVSIGLLAGQGGDDSTATQADATASSPADVSDATAADPCPSLSDGAVTTGDDAGDQQTGAGAIKAFNHAYYVDRSARQARAVAAPNAVAREDPLQTFIDEVPEGTTHCLSITDEGAGTYAVVLTETPPGPDAERIVYRQTIKTIRTDGKVFIASITSEE</sequence>
<feature type="region of interest" description="Disordered" evidence="1">
    <location>
        <begin position="1"/>
        <end position="20"/>
    </location>
</feature>